<protein>
    <submittedName>
        <fullName evidence="1">Predicted protein</fullName>
    </submittedName>
</protein>
<dbReference type="HOGENOM" id="CLU_1686915_0_0_1"/>
<dbReference type="RefSeq" id="XP_001879917.1">
    <property type="nucleotide sequence ID" value="XM_001879882.1"/>
</dbReference>
<reference evidence="1 2" key="1">
    <citation type="journal article" date="2008" name="Nature">
        <title>The genome of Laccaria bicolor provides insights into mycorrhizal symbiosis.</title>
        <authorList>
            <person name="Martin F."/>
            <person name="Aerts A."/>
            <person name="Ahren D."/>
            <person name="Brun A."/>
            <person name="Danchin E.G.J."/>
            <person name="Duchaussoy F."/>
            <person name="Gibon J."/>
            <person name="Kohler A."/>
            <person name="Lindquist E."/>
            <person name="Pereda V."/>
            <person name="Salamov A."/>
            <person name="Shapiro H.J."/>
            <person name="Wuyts J."/>
            <person name="Blaudez D."/>
            <person name="Buee M."/>
            <person name="Brokstein P."/>
            <person name="Canbaeck B."/>
            <person name="Cohen D."/>
            <person name="Courty P.E."/>
            <person name="Coutinho P.M."/>
            <person name="Delaruelle C."/>
            <person name="Detter J.C."/>
            <person name="Deveau A."/>
            <person name="DiFazio S."/>
            <person name="Duplessis S."/>
            <person name="Fraissinet-Tachet L."/>
            <person name="Lucic E."/>
            <person name="Frey-Klett P."/>
            <person name="Fourrey C."/>
            <person name="Feussner I."/>
            <person name="Gay G."/>
            <person name="Grimwood J."/>
            <person name="Hoegger P.J."/>
            <person name="Jain P."/>
            <person name="Kilaru S."/>
            <person name="Labbe J."/>
            <person name="Lin Y.C."/>
            <person name="Legue V."/>
            <person name="Le Tacon F."/>
            <person name="Marmeisse R."/>
            <person name="Melayah D."/>
            <person name="Montanini B."/>
            <person name="Muratet M."/>
            <person name="Nehls U."/>
            <person name="Niculita-Hirzel H."/>
            <person name="Oudot-Le Secq M.P."/>
            <person name="Peter M."/>
            <person name="Quesneville H."/>
            <person name="Rajashekar B."/>
            <person name="Reich M."/>
            <person name="Rouhier N."/>
            <person name="Schmutz J."/>
            <person name="Yin T."/>
            <person name="Chalot M."/>
            <person name="Henrissat B."/>
            <person name="Kuees U."/>
            <person name="Lucas S."/>
            <person name="Van de Peer Y."/>
            <person name="Podila G.K."/>
            <person name="Polle A."/>
            <person name="Pukkila P.J."/>
            <person name="Richardson P.M."/>
            <person name="Rouze P."/>
            <person name="Sanders I.R."/>
            <person name="Stajich J.E."/>
            <person name="Tunlid A."/>
            <person name="Tuskan G."/>
            <person name="Grigoriev I.V."/>
        </authorList>
    </citation>
    <scope>NUCLEOTIDE SEQUENCE [LARGE SCALE GENOMIC DNA]</scope>
    <source>
        <strain evidence="2">S238N-H82 / ATCC MYA-4686</strain>
    </source>
</reference>
<dbReference type="InParanoid" id="B0D706"/>
<dbReference type="KEGG" id="lbc:LACBIDRAFT_318756"/>
<dbReference type="EMBL" id="DS547099">
    <property type="protein sequence ID" value="EDR09568.1"/>
    <property type="molecule type" value="Genomic_DNA"/>
</dbReference>
<proteinExistence type="predicted"/>
<accession>B0D706</accession>
<organism evidence="2">
    <name type="scientific">Laccaria bicolor (strain S238N-H82 / ATCC MYA-4686)</name>
    <name type="common">Bicoloured deceiver</name>
    <name type="synonym">Laccaria laccata var. bicolor</name>
    <dbReference type="NCBI Taxonomy" id="486041"/>
    <lineage>
        <taxon>Eukaryota</taxon>
        <taxon>Fungi</taxon>
        <taxon>Dikarya</taxon>
        <taxon>Basidiomycota</taxon>
        <taxon>Agaricomycotina</taxon>
        <taxon>Agaricomycetes</taxon>
        <taxon>Agaricomycetidae</taxon>
        <taxon>Agaricales</taxon>
        <taxon>Agaricineae</taxon>
        <taxon>Hydnangiaceae</taxon>
        <taxon>Laccaria</taxon>
    </lineage>
</organism>
<evidence type="ECO:0000313" key="2">
    <source>
        <dbReference type="Proteomes" id="UP000001194"/>
    </source>
</evidence>
<sequence length="156" mass="17421">MSRTHHTIDPERALFATKTCPRMIHGKPLTRTQWEELELSRSGLPMARAICIDSVLGRNVRTKLSVFTSMTKRNVNVVQCQLVLVVDRALGAGPSSPTFQSFSTSDRSSARLRNVPQPPLFVHLTNKMASGCCTRCLQRLVEPLHPRPLSTQVSRT</sequence>
<dbReference type="Proteomes" id="UP000001194">
    <property type="component" value="Unassembled WGS sequence"/>
</dbReference>
<dbReference type="GeneID" id="6075627"/>
<gene>
    <name evidence="1" type="ORF">LACBIDRAFT_318756</name>
</gene>
<name>B0D706_LACBS</name>
<dbReference type="AlphaFoldDB" id="B0D706"/>
<evidence type="ECO:0000313" key="1">
    <source>
        <dbReference type="EMBL" id="EDR09568.1"/>
    </source>
</evidence>
<keyword evidence="2" id="KW-1185">Reference proteome</keyword>